<dbReference type="Gene3D" id="2.60.120.260">
    <property type="entry name" value="Galactose-binding domain-like"/>
    <property type="match status" value="1"/>
</dbReference>
<accession>A0A6L9L8C4</accession>
<evidence type="ECO:0008006" key="4">
    <source>
        <dbReference type="Google" id="ProtNLM"/>
    </source>
</evidence>
<evidence type="ECO:0000256" key="1">
    <source>
        <dbReference type="SAM" id="SignalP"/>
    </source>
</evidence>
<dbReference type="SUPFAM" id="SSF52266">
    <property type="entry name" value="SGNH hydrolase"/>
    <property type="match status" value="1"/>
</dbReference>
<evidence type="ECO:0000313" key="2">
    <source>
        <dbReference type="EMBL" id="NDU95737.1"/>
    </source>
</evidence>
<sequence>MNKRILLALLLLVSQLSPAQIMRNYLRPKGNDYPLPQQAAKAVVNWRIFPRFALPTHDVLYWGPRFRKSPGAPGEWDDDALRHGYSQMAPQFFYQTTGNSEDARDLGLDGQKMFAVFYMPGSPANMPDAFKNAYNSLPSSDARKTEIGKYINSLIPTANTEAAKLMGRWIGGVLKNDICGGKIPKYISIDEESAHYWDAGGETVMRTFLGNLYLGALEVCEGSKVFTYGQKVAPNTMSYKGHADQGRVIGGKLWYENREFLNNMYWKGFSEIAAVDVNSPIAQALRANGGGIASGDHYWKNTIGQGTIYQKNGDGSYKLVNGRRILREDNSQVTLYGKTFTVYGKDPNFYNENEYDWWTSWLYEDVQFDDAHRWWLNGGQYPLRKNDRRAEFANIKTGDWYRVHTEEANAPGQGDSRPLNPEGLEAGMLFRYLLHDADLMWHSEYLQRGPLSHENRVDFPGQRGGSMGYTSSLGQWEVVTKALHRASEFDHLPWGNHYWIRPIRAISATPDKWNEPIIRGRISETGNYVQLVAAWPILDPEDEVTVNVWWDTGTWKSKSTFFTLKGRAPFIDTYKPDDVPAGVQLLPQHMRVRFTNIYGETFTWAGDYRYTASNSEAMPERVIKDAVTPTPSCMGTLTATVLPVGVGCNTNFSLSVACAGSNCDGVSYSWTGAGLLSSTGETVSAKLSTNGTYFYTATATKANCPAKTITIGQSVTGCGSETVLAYDQTFPSYLAEGPGSIWDKPDAPSGKIKDGALTYTIPNVPGPGSYTLVLNYQSTSTPGTANVSVNGGTPQALSFAGTGGQIKSLTAVVAGFVQNSNTVTITPTAYLASESIRISRPGSATVTPPDNTTIISGLPSINYVYVFGNSFTYAGSFTGWPRSNGMSASSLEMDYVHRLQAMLRTVNPSAQVYGSSHGAPFEGQTYSYLDGNYDYNSRITGDLNYQFSNNPPAFGAIVISIGENIYEASFDKAKYFAGLDQVISRIPKTSDCRILIRGAFWSGHSTSTAAAQEYATSRGYTFISFSDRVDYPAYRATEFDPPNPNAHSGVAAHWNDAGHLEIAKRIAQGLASITTGTPNVPTTGYGGLYADNSTYVNLPELNRPSATLQFPRAFIINGNTRVAVNTKLGSVIDYMSFDGGLFSAVNSPIWPDNQKDDAGRQLMDAMYGYPRGDVGPNSEGHYTEAGQSTGQFHPAGAGSIGYNPVQGGSTGMNPTYGNTLVLHNSGSRLFYETTPAQWDMAGIFGRMKMKGWIDFDPSNSKVVRRHARWEMDRNDSYSTKYPTPRQQEAPCWYTTTDYKRVFYIAGQPFTNAPLIEYSYNEAMGGIAAPPILGSEPVILMKHRTLDRYIAIISNNARFAVGGFNLENFTSNKPTSFNSNYFAAAPLMSIDKDGVYDFDAAFMEGTEAEIRAYVNSLTRLKAQWNGLPEYIFNSKSRLGFFLHKAEDQLEKNITSYLSVKPLVNTENAGRDYNVSLPERWINGRTVKKIYVRMALTSSDGAMWLRWVKPGLVNSGEFFKEFNVANDGQFHTVEIDMTGMANWDNTDITTFVLRKRNNNTVLTNEELKIKWISYRDLTATNP</sequence>
<gene>
    <name evidence="2" type="ORF">GK108_12710</name>
</gene>
<reference evidence="2 3" key="1">
    <citation type="submission" date="2020-02" db="EMBL/GenBank/DDBJ databases">
        <title>Draft genome sequence of two Spirosoma agri KCTC 52727 and Spirosoma terrae KCTC 52035.</title>
        <authorList>
            <person name="Rojas J."/>
            <person name="Ambika Manirajan B."/>
            <person name="Suarez C."/>
            <person name="Ratering S."/>
            <person name="Schnell S."/>
        </authorList>
    </citation>
    <scope>NUCLEOTIDE SEQUENCE [LARGE SCALE GENOMIC DNA]</scope>
    <source>
        <strain evidence="2 3">KCTC 52035</strain>
    </source>
</reference>
<feature type="chain" id="PRO_5026788656" description="Ig-like domain-containing protein" evidence="1">
    <location>
        <begin position="20"/>
        <end position="1580"/>
    </location>
</feature>
<dbReference type="RefSeq" id="WP_163948332.1">
    <property type="nucleotide sequence ID" value="NZ_JAAFZH010000004.1"/>
</dbReference>
<keyword evidence="1" id="KW-0732">Signal</keyword>
<dbReference type="Gene3D" id="3.40.50.1110">
    <property type="entry name" value="SGNH hydrolase"/>
    <property type="match status" value="1"/>
</dbReference>
<keyword evidence="3" id="KW-1185">Reference proteome</keyword>
<name>A0A6L9L8C4_9BACT</name>
<comment type="caution">
    <text evidence="2">The sequence shown here is derived from an EMBL/GenBank/DDBJ whole genome shotgun (WGS) entry which is preliminary data.</text>
</comment>
<proteinExistence type="predicted"/>
<dbReference type="GO" id="GO:0016788">
    <property type="term" value="F:hydrolase activity, acting on ester bonds"/>
    <property type="evidence" value="ECO:0007669"/>
    <property type="project" value="UniProtKB-ARBA"/>
</dbReference>
<feature type="signal peptide" evidence="1">
    <location>
        <begin position="1"/>
        <end position="19"/>
    </location>
</feature>
<dbReference type="Proteomes" id="UP000474175">
    <property type="component" value="Unassembled WGS sequence"/>
</dbReference>
<dbReference type="InterPro" id="IPR036514">
    <property type="entry name" value="SGNH_hydro_sf"/>
</dbReference>
<dbReference type="EMBL" id="JAAFZH010000004">
    <property type="protein sequence ID" value="NDU95737.1"/>
    <property type="molecule type" value="Genomic_DNA"/>
</dbReference>
<organism evidence="2 3">
    <name type="scientific">Spirosoma terrae</name>
    <dbReference type="NCBI Taxonomy" id="1968276"/>
    <lineage>
        <taxon>Bacteria</taxon>
        <taxon>Pseudomonadati</taxon>
        <taxon>Bacteroidota</taxon>
        <taxon>Cytophagia</taxon>
        <taxon>Cytophagales</taxon>
        <taxon>Cytophagaceae</taxon>
        <taxon>Spirosoma</taxon>
    </lineage>
</organism>
<protein>
    <recommendedName>
        <fullName evidence="4">Ig-like domain-containing protein</fullName>
    </recommendedName>
</protein>
<evidence type="ECO:0000313" key="3">
    <source>
        <dbReference type="Proteomes" id="UP000474175"/>
    </source>
</evidence>